<accession>X1URL0</accession>
<protein>
    <submittedName>
        <fullName evidence="1">Uncharacterized protein</fullName>
    </submittedName>
</protein>
<comment type="caution">
    <text evidence="1">The sequence shown here is derived from an EMBL/GenBank/DDBJ whole genome shotgun (WGS) entry which is preliminary data.</text>
</comment>
<sequence length="33" mass="3698">KELIGVAPQETTISEHLNSWENLSLIGRVHRIG</sequence>
<organism evidence="1">
    <name type="scientific">marine sediment metagenome</name>
    <dbReference type="NCBI Taxonomy" id="412755"/>
    <lineage>
        <taxon>unclassified sequences</taxon>
        <taxon>metagenomes</taxon>
        <taxon>ecological metagenomes</taxon>
    </lineage>
</organism>
<dbReference type="EMBL" id="BARW01043465">
    <property type="protein sequence ID" value="GAJ20119.1"/>
    <property type="molecule type" value="Genomic_DNA"/>
</dbReference>
<proteinExistence type="predicted"/>
<feature type="non-terminal residue" evidence="1">
    <location>
        <position position="1"/>
    </location>
</feature>
<dbReference type="AlphaFoldDB" id="X1URL0"/>
<gene>
    <name evidence="1" type="ORF">S12H4_63636</name>
</gene>
<reference evidence="1" key="1">
    <citation type="journal article" date="2014" name="Front. Microbiol.">
        <title>High frequency of phylogenetically diverse reductive dehalogenase-homologous genes in deep subseafloor sedimentary metagenomes.</title>
        <authorList>
            <person name="Kawai M."/>
            <person name="Futagami T."/>
            <person name="Toyoda A."/>
            <person name="Takaki Y."/>
            <person name="Nishi S."/>
            <person name="Hori S."/>
            <person name="Arai W."/>
            <person name="Tsubouchi T."/>
            <person name="Morono Y."/>
            <person name="Uchiyama I."/>
            <person name="Ito T."/>
            <person name="Fujiyama A."/>
            <person name="Inagaki F."/>
            <person name="Takami H."/>
        </authorList>
    </citation>
    <scope>NUCLEOTIDE SEQUENCE</scope>
    <source>
        <strain evidence="1">Expedition CK06-06</strain>
    </source>
</reference>
<evidence type="ECO:0000313" key="1">
    <source>
        <dbReference type="EMBL" id="GAJ20119.1"/>
    </source>
</evidence>
<feature type="non-terminal residue" evidence="1">
    <location>
        <position position="33"/>
    </location>
</feature>
<name>X1URL0_9ZZZZ</name>